<gene>
    <name evidence="1" type="ORF">A2876_04365</name>
</gene>
<evidence type="ECO:0000313" key="2">
    <source>
        <dbReference type="Proteomes" id="UP000178176"/>
    </source>
</evidence>
<protein>
    <submittedName>
        <fullName evidence="1">Uncharacterized protein</fullName>
    </submittedName>
</protein>
<accession>A0A1F4YE63</accession>
<dbReference type="EMBL" id="MEXH01000020">
    <property type="protein sequence ID" value="OGC92231.1"/>
    <property type="molecule type" value="Genomic_DNA"/>
</dbReference>
<name>A0A1F4YE63_9BACT</name>
<proteinExistence type="predicted"/>
<comment type="caution">
    <text evidence="1">The sequence shown here is derived from an EMBL/GenBank/DDBJ whole genome shotgun (WGS) entry which is preliminary data.</text>
</comment>
<dbReference type="Proteomes" id="UP000178176">
    <property type="component" value="Unassembled WGS sequence"/>
</dbReference>
<organism evidence="1 2">
    <name type="scientific">Candidatus Amesbacteria bacterium RIFCSPHIGHO2_01_FULL_48_32b</name>
    <dbReference type="NCBI Taxonomy" id="1797253"/>
    <lineage>
        <taxon>Bacteria</taxon>
        <taxon>Candidatus Amesiibacteriota</taxon>
    </lineage>
</organism>
<sequence length="363" mass="40861">MTLPISHKNLSGGRKVYTLAIPNLGLFEALDIPATSLTDQEWRLITLARQSYAKIWGGANVYRKIENDPFDGRPPHNAQYPTTHQIAKYVSPSGREKFFTNRKVTLNPGSPLFDDIVFWQVSQTPLWDFIKKKLKAPPEFQIAAISRTGTYPYSVRDKSELDHDITAISWTLMQVATTQADNHTYFSCQLCAEFQDRVLTISTPDHSLTKLNFSKTPDVLGLAPSQPVKLDRTNPYVRDHIFNFPGYWTNNSDLFTLLSNLAADSRFSLPDFSGIVSRLPITAPAGITDLIKLLTRPRYCKYLIPLINHPGQINPRLTGDQLRQGILDYVGDGPFSSTLIPKNWRQSALNLLQSAFAKYSSGK</sequence>
<evidence type="ECO:0000313" key="1">
    <source>
        <dbReference type="EMBL" id="OGC92231.1"/>
    </source>
</evidence>
<dbReference type="AlphaFoldDB" id="A0A1F4YE63"/>
<reference evidence="1 2" key="1">
    <citation type="journal article" date="2016" name="Nat. Commun.">
        <title>Thousands of microbial genomes shed light on interconnected biogeochemical processes in an aquifer system.</title>
        <authorList>
            <person name="Anantharaman K."/>
            <person name="Brown C.T."/>
            <person name="Hug L.A."/>
            <person name="Sharon I."/>
            <person name="Castelle C.J."/>
            <person name="Probst A.J."/>
            <person name="Thomas B.C."/>
            <person name="Singh A."/>
            <person name="Wilkins M.J."/>
            <person name="Karaoz U."/>
            <person name="Brodie E.L."/>
            <person name="Williams K.H."/>
            <person name="Hubbard S.S."/>
            <person name="Banfield J.F."/>
        </authorList>
    </citation>
    <scope>NUCLEOTIDE SEQUENCE [LARGE SCALE GENOMIC DNA]</scope>
</reference>